<accession>A0A8H9N194</accession>
<protein>
    <submittedName>
        <fullName evidence="1">Uncharacterized protein</fullName>
    </submittedName>
</protein>
<sequence length="134" mass="15114">MTIQDLHVWCSMDQRILEGLDNKLNLHPIPFNHLEKLESAIKMADQSSYSAVVGCLAKYSYCSLRGGLEQLLRDNECELIDFMGWVRASLGSSDPASKSLSALVSKIRVINSYRSTISSMNDRYLLKLKKTLTQ</sequence>
<evidence type="ECO:0000313" key="1">
    <source>
        <dbReference type="EMBL" id="HAS8540919.1"/>
    </source>
</evidence>
<dbReference type="Proteomes" id="UP000863257">
    <property type="component" value="Unassembled WGS sequence"/>
</dbReference>
<organism evidence="1">
    <name type="scientific">Vibrio vulnificus</name>
    <dbReference type="NCBI Taxonomy" id="672"/>
    <lineage>
        <taxon>Bacteria</taxon>
        <taxon>Pseudomonadati</taxon>
        <taxon>Pseudomonadota</taxon>
        <taxon>Gammaproteobacteria</taxon>
        <taxon>Vibrionales</taxon>
        <taxon>Vibrionaceae</taxon>
        <taxon>Vibrio</taxon>
    </lineage>
</organism>
<dbReference type="AlphaFoldDB" id="A0A8H9N194"/>
<gene>
    <name evidence="1" type="ORF">I7730_14105</name>
</gene>
<dbReference type="EMBL" id="DACRBY010000017">
    <property type="protein sequence ID" value="HAS8540919.1"/>
    <property type="molecule type" value="Genomic_DNA"/>
</dbReference>
<comment type="caution">
    <text evidence="1">The sequence shown here is derived from an EMBL/GenBank/DDBJ whole genome shotgun (WGS) entry which is preliminary data.</text>
</comment>
<proteinExistence type="predicted"/>
<reference evidence="1" key="1">
    <citation type="journal article" date="2018" name="Genome Biol.">
        <title>SKESA: strategic k-mer extension for scrupulous assemblies.</title>
        <authorList>
            <person name="Souvorov A."/>
            <person name="Agarwala R."/>
            <person name="Lipman D.J."/>
        </authorList>
    </citation>
    <scope>NUCLEOTIDE SEQUENCE</scope>
    <source>
        <strain evidence="1">BCW_3452</strain>
    </source>
</reference>
<reference evidence="1" key="2">
    <citation type="submission" date="2019-01" db="EMBL/GenBank/DDBJ databases">
        <authorList>
            <consortium name="NCBI Pathogen Detection Project"/>
        </authorList>
    </citation>
    <scope>NUCLEOTIDE SEQUENCE</scope>
    <source>
        <strain evidence="1">BCW_3452</strain>
    </source>
</reference>
<name>A0A8H9N194_VIBVL</name>